<gene>
    <name evidence="10" type="primary">murJ</name>
    <name evidence="12" type="ORF">AVDCRST_MAG18-1187</name>
</gene>
<feature type="transmembrane region" description="Helical" evidence="10">
    <location>
        <begin position="49"/>
        <end position="69"/>
    </location>
</feature>
<dbReference type="PIRSF" id="PIRSF002869">
    <property type="entry name" value="MviN"/>
    <property type="match status" value="1"/>
</dbReference>
<evidence type="ECO:0000256" key="3">
    <source>
        <dbReference type="ARBA" id="ARBA00022692"/>
    </source>
</evidence>
<evidence type="ECO:0000256" key="2">
    <source>
        <dbReference type="ARBA" id="ARBA00022475"/>
    </source>
</evidence>
<feature type="transmembrane region" description="Helical" evidence="10">
    <location>
        <begin position="123"/>
        <end position="144"/>
    </location>
</feature>
<keyword evidence="10 11" id="KW-0813">Transport</keyword>
<dbReference type="InterPro" id="IPR051050">
    <property type="entry name" value="Lipid_II_flippase_MurJ/MviN"/>
</dbReference>
<evidence type="ECO:0000256" key="7">
    <source>
        <dbReference type="ARBA" id="ARBA00023136"/>
    </source>
</evidence>
<dbReference type="CDD" id="cd13123">
    <property type="entry name" value="MATE_MurJ_like"/>
    <property type="match status" value="1"/>
</dbReference>
<feature type="transmembrane region" description="Helical" evidence="10">
    <location>
        <begin position="232"/>
        <end position="251"/>
    </location>
</feature>
<dbReference type="GO" id="GO:0008360">
    <property type="term" value="P:regulation of cell shape"/>
    <property type="evidence" value="ECO:0007669"/>
    <property type="project" value="UniProtKB-UniRule"/>
</dbReference>
<dbReference type="HAMAP" id="MF_02078">
    <property type="entry name" value="MurJ_MviN"/>
    <property type="match status" value="1"/>
</dbReference>
<dbReference type="PANTHER" id="PTHR47019:SF1">
    <property type="entry name" value="LIPID II FLIPPASE MURJ"/>
    <property type="match status" value="1"/>
</dbReference>
<organism evidence="12">
    <name type="scientific">uncultured Thermomicrobiales bacterium</name>
    <dbReference type="NCBI Taxonomy" id="1645740"/>
    <lineage>
        <taxon>Bacteria</taxon>
        <taxon>Pseudomonadati</taxon>
        <taxon>Thermomicrobiota</taxon>
        <taxon>Thermomicrobia</taxon>
        <taxon>Thermomicrobiales</taxon>
        <taxon>environmental samples</taxon>
    </lineage>
</organism>
<dbReference type="NCBIfam" id="TIGR01695">
    <property type="entry name" value="murJ_mviN"/>
    <property type="match status" value="1"/>
</dbReference>
<evidence type="ECO:0000256" key="11">
    <source>
        <dbReference type="PIRNR" id="PIRNR002869"/>
    </source>
</evidence>
<name>A0A6J4UX61_9BACT</name>
<dbReference type="InterPro" id="IPR004268">
    <property type="entry name" value="MurJ"/>
</dbReference>
<feature type="transmembrane region" description="Helical" evidence="10">
    <location>
        <begin position="379"/>
        <end position="398"/>
    </location>
</feature>
<keyword evidence="4 10" id="KW-0133">Cell shape</keyword>
<keyword evidence="10 11" id="KW-0961">Cell wall biogenesis/degradation</keyword>
<evidence type="ECO:0000313" key="12">
    <source>
        <dbReference type="EMBL" id="CAA9562306.1"/>
    </source>
</evidence>
<protein>
    <recommendedName>
        <fullName evidence="10">Probable lipid II flippase MurJ</fullName>
    </recommendedName>
</protein>
<evidence type="ECO:0000256" key="9">
    <source>
        <dbReference type="ARBA" id="ARBA00061532"/>
    </source>
</evidence>
<feature type="transmembrane region" description="Helical" evidence="10">
    <location>
        <begin position="156"/>
        <end position="177"/>
    </location>
</feature>
<feature type="transmembrane region" description="Helical" evidence="10">
    <location>
        <begin position="183"/>
        <end position="203"/>
    </location>
</feature>
<evidence type="ECO:0000256" key="4">
    <source>
        <dbReference type="ARBA" id="ARBA00022960"/>
    </source>
</evidence>
<feature type="transmembrane region" description="Helical" evidence="10">
    <location>
        <begin position="306"/>
        <end position="325"/>
    </location>
</feature>
<feature type="transmembrane region" description="Helical" evidence="10">
    <location>
        <begin position="478"/>
        <end position="499"/>
    </location>
</feature>
<reference evidence="12" key="1">
    <citation type="submission" date="2020-02" db="EMBL/GenBank/DDBJ databases">
        <authorList>
            <person name="Meier V. D."/>
        </authorList>
    </citation>
    <scope>NUCLEOTIDE SEQUENCE</scope>
    <source>
        <strain evidence="12">AVDCRST_MAG18</strain>
    </source>
</reference>
<feature type="transmembrane region" description="Helical" evidence="10">
    <location>
        <begin position="263"/>
        <end position="286"/>
    </location>
</feature>
<accession>A0A6J4UX61</accession>
<feature type="transmembrane region" description="Helical" evidence="10">
    <location>
        <begin position="345"/>
        <end position="367"/>
    </location>
</feature>
<dbReference type="PRINTS" id="PR01806">
    <property type="entry name" value="VIRFACTRMVIN"/>
</dbReference>
<evidence type="ECO:0000256" key="1">
    <source>
        <dbReference type="ARBA" id="ARBA00004651"/>
    </source>
</evidence>
<dbReference type="GO" id="GO:0034204">
    <property type="term" value="P:lipid translocation"/>
    <property type="evidence" value="ECO:0007669"/>
    <property type="project" value="TreeGrafter"/>
</dbReference>
<comment type="similarity">
    <text evidence="9 10 11">Belongs to the MurJ/MviN family.</text>
</comment>
<comment type="function">
    <text evidence="8 10 11">Involved in peptidoglycan biosynthesis. Transports lipid-linked peptidoglycan precursors from the inner to the outer leaflet of the cytoplasmic membrane.</text>
</comment>
<dbReference type="GO" id="GO:0009252">
    <property type="term" value="P:peptidoglycan biosynthetic process"/>
    <property type="evidence" value="ECO:0007669"/>
    <property type="project" value="UniProtKB-UniRule"/>
</dbReference>
<keyword evidence="5 10" id="KW-0573">Peptidoglycan synthesis</keyword>
<keyword evidence="3 10" id="KW-0812">Transmembrane</keyword>
<keyword evidence="7 10" id="KW-0472">Membrane</keyword>
<keyword evidence="2 10" id="KW-1003">Cell membrane</keyword>
<dbReference type="GO" id="GO:0005886">
    <property type="term" value="C:plasma membrane"/>
    <property type="evidence" value="ECO:0007669"/>
    <property type="project" value="UniProtKB-SubCell"/>
</dbReference>
<keyword evidence="6 10" id="KW-1133">Transmembrane helix</keyword>
<comment type="subcellular location">
    <subcellularLocation>
        <location evidence="1 10">Cell membrane</location>
        <topology evidence="1 10">Multi-pass membrane protein</topology>
    </subcellularLocation>
</comment>
<feature type="transmembrane region" description="Helical" evidence="10">
    <location>
        <begin position="81"/>
        <end position="103"/>
    </location>
</feature>
<dbReference type="GO" id="GO:0071555">
    <property type="term" value="P:cell wall organization"/>
    <property type="evidence" value="ECO:0007669"/>
    <property type="project" value="UniProtKB-UniRule"/>
</dbReference>
<evidence type="ECO:0000256" key="5">
    <source>
        <dbReference type="ARBA" id="ARBA00022984"/>
    </source>
</evidence>
<comment type="pathway">
    <text evidence="10">Cell wall biogenesis; peptidoglycan biosynthesis.</text>
</comment>
<evidence type="ECO:0000256" key="10">
    <source>
        <dbReference type="HAMAP-Rule" id="MF_02078"/>
    </source>
</evidence>
<feature type="transmembrane region" description="Helical" evidence="10">
    <location>
        <begin position="404"/>
        <end position="425"/>
    </location>
</feature>
<sequence>MYAAAASVGLAFVIGRILGQFREIVIGARFGTGFEKAAYDAAFRVPDTIFLLVMSGAFGSAFVPVFAEYLSQRQMRKAWRLASNVLTLMVEGYAAFALVAFLFADPLVRYVIAPGFEPVTQALTIELTRILLLSPLFLGLGAAAKSLLESHDNFTLPAYAPVAYNAMGLLGAIFLVPRFGVEGLAWGIVAGSVAHFALQLPGLTRLGMRYLFLPKPVAEGVRQVGRLLGPRIIGQAAFQLNFFLIMTNFASRLGEGQTAALGYGYQLMMLPHGLLAISVSTVIFPLMARLYVGRQFAELKTTFGDALRPLFFLTLPASVALMILARPIVQTIYQRGDFGPESTALVAAVLPPFAAGLVALALVETCARAFYAMQDTRTPLIASLLTIAINLALAFALARRFGGPGLAASMSLTTALEMLVLVAVLRRRIGPFDVAVWTALIKSALATIVMAAVLLFIRERLSLVTDPQLSRGTALGRLAIFALALFIGLYTYLVAAWTLRTRELLELTERFGGRFQRLLTRRR</sequence>
<feature type="transmembrane region" description="Helical" evidence="10">
    <location>
        <begin position="434"/>
        <end position="458"/>
    </location>
</feature>
<proteinExistence type="inferred from homology"/>
<dbReference type="Pfam" id="PF03023">
    <property type="entry name" value="MurJ"/>
    <property type="match status" value="1"/>
</dbReference>
<evidence type="ECO:0000256" key="6">
    <source>
        <dbReference type="ARBA" id="ARBA00022989"/>
    </source>
</evidence>
<evidence type="ECO:0000256" key="8">
    <source>
        <dbReference type="ARBA" id="ARBA00060041"/>
    </source>
</evidence>
<dbReference type="UniPathway" id="UPA00219"/>
<dbReference type="PANTHER" id="PTHR47019">
    <property type="entry name" value="LIPID II FLIPPASE MURJ"/>
    <property type="match status" value="1"/>
</dbReference>
<dbReference type="EMBL" id="CADCWN010000091">
    <property type="protein sequence ID" value="CAA9562306.1"/>
    <property type="molecule type" value="Genomic_DNA"/>
</dbReference>
<dbReference type="AlphaFoldDB" id="A0A6J4UX61"/>
<dbReference type="GO" id="GO:0015648">
    <property type="term" value="F:lipid-linked peptidoglycan transporter activity"/>
    <property type="evidence" value="ECO:0007669"/>
    <property type="project" value="UniProtKB-UniRule"/>
</dbReference>